<keyword evidence="12" id="KW-1185">Reference proteome</keyword>
<dbReference type="CDD" id="cd02393">
    <property type="entry name" value="KH-I_PNPase"/>
    <property type="match status" value="1"/>
</dbReference>
<dbReference type="SUPFAM" id="SSF54791">
    <property type="entry name" value="Eukaryotic type KH-domain (KH-domain type I)"/>
    <property type="match status" value="1"/>
</dbReference>
<dbReference type="GO" id="GO:0000175">
    <property type="term" value="F:3'-5'-RNA exonuclease activity"/>
    <property type="evidence" value="ECO:0007669"/>
    <property type="project" value="TreeGrafter"/>
</dbReference>
<dbReference type="FunFam" id="3.30.230.70:FF:000001">
    <property type="entry name" value="Polyribonucleotide nucleotidyltransferase"/>
    <property type="match status" value="1"/>
</dbReference>
<dbReference type="PIRSF" id="PIRSF005499">
    <property type="entry name" value="PNPase"/>
    <property type="match status" value="1"/>
</dbReference>
<evidence type="ECO:0000313" key="12">
    <source>
        <dbReference type="Proteomes" id="UP000241436"/>
    </source>
</evidence>
<dbReference type="InterPro" id="IPR012340">
    <property type="entry name" value="NA-bd_OB-fold"/>
</dbReference>
<dbReference type="Pfam" id="PF00575">
    <property type="entry name" value="S1"/>
    <property type="match status" value="1"/>
</dbReference>
<dbReference type="EC" id="2.7.7.8" evidence="9"/>
<dbReference type="SUPFAM" id="SSF46915">
    <property type="entry name" value="Polynucleotide phosphorylase/guanosine pentaphosphate synthase (PNPase/GPSI), domain 3"/>
    <property type="match status" value="1"/>
</dbReference>
<dbReference type="InterPro" id="IPR027408">
    <property type="entry name" value="PNPase/RNase_PH_dom_sf"/>
</dbReference>
<dbReference type="PROSITE" id="PS50126">
    <property type="entry name" value="S1"/>
    <property type="match status" value="1"/>
</dbReference>
<dbReference type="GO" id="GO:0006396">
    <property type="term" value="P:RNA processing"/>
    <property type="evidence" value="ECO:0007669"/>
    <property type="project" value="InterPro"/>
</dbReference>
<reference evidence="11 12" key="1">
    <citation type="submission" date="2017-09" db="EMBL/GenBank/DDBJ databases">
        <title>Bloom of a denitrifying methanotroph, Candidatus Methylomirabilis limnetica, in a deep stratified lake.</title>
        <authorList>
            <person name="Graf J.S."/>
            <person name="Marchant H.K."/>
            <person name="Tienken D."/>
            <person name="Hach P.F."/>
            <person name="Brand A."/>
            <person name="Schubert C.J."/>
            <person name="Kuypers M.M."/>
            <person name="Milucka J."/>
        </authorList>
    </citation>
    <scope>NUCLEOTIDE SEQUENCE [LARGE SCALE GENOMIC DNA]</scope>
    <source>
        <strain evidence="11 12">Zug</strain>
    </source>
</reference>
<dbReference type="AlphaFoldDB" id="A0A2T4TX32"/>
<evidence type="ECO:0000256" key="1">
    <source>
        <dbReference type="ARBA" id="ARBA00004496"/>
    </source>
</evidence>
<dbReference type="PANTHER" id="PTHR11252:SF0">
    <property type="entry name" value="POLYRIBONUCLEOTIDE NUCLEOTIDYLTRANSFERASE 1, MITOCHONDRIAL"/>
    <property type="match status" value="1"/>
</dbReference>
<dbReference type="InterPro" id="IPR015848">
    <property type="entry name" value="PNPase_PH_RNA-bd_bac/org-type"/>
</dbReference>
<dbReference type="Gene3D" id="3.30.230.70">
    <property type="entry name" value="GHMP Kinase, N-terminal domain"/>
    <property type="match status" value="2"/>
</dbReference>
<feature type="domain" description="S1 motif" evidence="10">
    <location>
        <begin position="619"/>
        <end position="687"/>
    </location>
</feature>
<dbReference type="Pfam" id="PF00013">
    <property type="entry name" value="KH_1"/>
    <property type="match status" value="1"/>
</dbReference>
<comment type="function">
    <text evidence="9">Involved in mRNA degradation. Catalyzes the phosphorolysis of single-stranded polyribonucleotides processively in the 3'- to 5'-direction.</text>
</comment>
<dbReference type="InterPro" id="IPR003029">
    <property type="entry name" value="S1_domain"/>
</dbReference>
<dbReference type="SUPFAM" id="SSF50249">
    <property type="entry name" value="Nucleic acid-binding proteins"/>
    <property type="match status" value="1"/>
</dbReference>
<dbReference type="CDD" id="cd11364">
    <property type="entry name" value="RNase_PH_PNPase_2"/>
    <property type="match status" value="1"/>
</dbReference>
<sequence>MSCRVEQIIEGKSLSIEAGRVARQADGAVLVRYGDTVVLVTAVASKQMRQGIDFFPLTVDYQERAYAAGKIPGGFFKREGRPHEKETLTSRLIDRPLRPLFPDGYRHDVQIIATVLSADQDNDPDVLAVLGASAALTISPIPFLGPVGAVRVGRVGGKLVLNPTYIQMEESDIDVVVAGTRSAIVMLEAGATEVTEEVMVEVIEFGHKGIQSMIDMTLELAKELRVEKAPFRVPPVDPELGERVNHLARQGLRTLTGIAEKEEQRSRRQALLDEVMGQFSADPDDRKVAVKRLFEQIEHEELRRMILEDGKRSDGRSLEDVRPITTEVGVLPRTHGSALFTRGQTQALVTTTLGTSQDEQRMDTLEGEGKKRFMLHYNFPPFSVGEVKFMRGPGRREIGHGALAERALLSVLPTKEEFAYTLRIVSDILESNGSSSMATVCGASLSLMDAGVPIRSAVAGVAMGLVMENEQTAILTDIIGLEDHLGDMDFKVAGTRQGITALQLDIKTQGISPSLMPKALGQAKRARLHILDQMDRALAEPRVNMSAYAPRILTIMIPVDKIRDVIGPGGKVIRGIVAESGAKIDVSDDGRIEIASVDEQAAQKALAIISRIVEVPEVGRVYRGKVVKIMDFGAFVQILPGTDGLLHISQISAERVMKVEDVLSNGEEVMVKVIDIDKSGKIRLSRKEAMESGGQLKAEQRSS</sequence>
<dbReference type="NCBIfam" id="NF008805">
    <property type="entry name" value="PRK11824.1"/>
    <property type="match status" value="1"/>
</dbReference>
<dbReference type="PROSITE" id="PS50084">
    <property type="entry name" value="KH_TYPE_1"/>
    <property type="match status" value="1"/>
</dbReference>
<evidence type="ECO:0000259" key="10">
    <source>
        <dbReference type="PROSITE" id="PS50126"/>
    </source>
</evidence>
<keyword evidence="3 9" id="KW-0963">Cytoplasm</keyword>
<evidence type="ECO:0000256" key="2">
    <source>
        <dbReference type="ARBA" id="ARBA00007404"/>
    </source>
</evidence>
<gene>
    <name evidence="9 11" type="primary">pnp</name>
    <name evidence="11" type="ORF">CLG94_07875</name>
</gene>
<evidence type="ECO:0000256" key="9">
    <source>
        <dbReference type="HAMAP-Rule" id="MF_01595"/>
    </source>
</evidence>
<dbReference type="InterPro" id="IPR015847">
    <property type="entry name" value="ExoRNase_PH_dom2"/>
</dbReference>
<dbReference type="CDD" id="cd11363">
    <property type="entry name" value="RNase_PH_PNPase_1"/>
    <property type="match status" value="1"/>
</dbReference>
<dbReference type="PANTHER" id="PTHR11252">
    <property type="entry name" value="POLYRIBONUCLEOTIDE NUCLEOTIDYLTRANSFERASE"/>
    <property type="match status" value="1"/>
</dbReference>
<dbReference type="Proteomes" id="UP000241436">
    <property type="component" value="Unassembled WGS sequence"/>
</dbReference>
<evidence type="ECO:0000256" key="5">
    <source>
        <dbReference type="ARBA" id="ARBA00022695"/>
    </source>
</evidence>
<keyword evidence="4 9" id="KW-0808">Transferase</keyword>
<dbReference type="InterPro" id="IPR036345">
    <property type="entry name" value="ExoRNase_PH_dom2_sf"/>
</dbReference>
<comment type="caution">
    <text evidence="11">The sequence shown here is derived from an EMBL/GenBank/DDBJ whole genome shotgun (WGS) entry which is preliminary data.</text>
</comment>
<feature type="binding site" evidence="9">
    <location>
        <position position="483"/>
    </location>
    <ligand>
        <name>Mg(2+)</name>
        <dbReference type="ChEBI" id="CHEBI:18420"/>
    </ligand>
</feature>
<dbReference type="CDD" id="cd04472">
    <property type="entry name" value="S1_PNPase"/>
    <property type="match status" value="1"/>
</dbReference>
<organism evidence="11 12">
    <name type="scientific">Candidatus Methylomirabilis limnetica</name>
    <dbReference type="NCBI Taxonomy" id="2033718"/>
    <lineage>
        <taxon>Bacteria</taxon>
        <taxon>Candidatus Methylomirabilota</taxon>
        <taxon>Candidatus Methylomirabilia</taxon>
        <taxon>Candidatus Methylomirabilales</taxon>
        <taxon>Candidatus Methylomirabilaceae</taxon>
        <taxon>Candidatus Methylomirabilis</taxon>
    </lineage>
</organism>
<dbReference type="Gene3D" id="2.40.50.140">
    <property type="entry name" value="Nucleic acid-binding proteins"/>
    <property type="match status" value="1"/>
</dbReference>
<dbReference type="OrthoDB" id="9804305at2"/>
<dbReference type="GO" id="GO:0000287">
    <property type="term" value="F:magnesium ion binding"/>
    <property type="evidence" value="ECO:0007669"/>
    <property type="project" value="UniProtKB-UniRule"/>
</dbReference>
<evidence type="ECO:0000256" key="6">
    <source>
        <dbReference type="ARBA" id="ARBA00022723"/>
    </source>
</evidence>
<dbReference type="NCBIfam" id="TIGR03591">
    <property type="entry name" value="polynuc_phos"/>
    <property type="match status" value="1"/>
</dbReference>
<comment type="catalytic activity">
    <reaction evidence="9">
        <text>RNA(n+1) + phosphate = RNA(n) + a ribonucleoside 5'-diphosphate</text>
        <dbReference type="Rhea" id="RHEA:22096"/>
        <dbReference type="Rhea" id="RHEA-COMP:14527"/>
        <dbReference type="Rhea" id="RHEA-COMP:17342"/>
        <dbReference type="ChEBI" id="CHEBI:43474"/>
        <dbReference type="ChEBI" id="CHEBI:57930"/>
        <dbReference type="ChEBI" id="CHEBI:140395"/>
        <dbReference type="EC" id="2.7.7.8"/>
    </reaction>
</comment>
<keyword evidence="7 9" id="KW-0460">Magnesium</keyword>
<dbReference type="GO" id="GO:0004654">
    <property type="term" value="F:polyribonucleotide nucleotidyltransferase activity"/>
    <property type="evidence" value="ECO:0007669"/>
    <property type="project" value="UniProtKB-UniRule"/>
</dbReference>
<dbReference type="FunFam" id="3.30.1370.10:FF:000001">
    <property type="entry name" value="Polyribonucleotide nucleotidyltransferase"/>
    <property type="match status" value="1"/>
</dbReference>
<dbReference type="GO" id="GO:0006402">
    <property type="term" value="P:mRNA catabolic process"/>
    <property type="evidence" value="ECO:0007669"/>
    <property type="project" value="UniProtKB-UniRule"/>
</dbReference>
<dbReference type="FunFam" id="2.40.50.140:FF:000023">
    <property type="entry name" value="Polyribonucleotide nucleotidyltransferase"/>
    <property type="match status" value="1"/>
</dbReference>
<dbReference type="EMBL" id="NVQC01000022">
    <property type="protein sequence ID" value="PTL35673.1"/>
    <property type="molecule type" value="Genomic_DNA"/>
</dbReference>
<dbReference type="InterPro" id="IPR004087">
    <property type="entry name" value="KH_dom"/>
</dbReference>
<keyword evidence="5 9" id="KW-0548">Nucleotidyltransferase</keyword>
<dbReference type="SMART" id="SM00322">
    <property type="entry name" value="KH"/>
    <property type="match status" value="1"/>
</dbReference>
<dbReference type="InterPro" id="IPR004088">
    <property type="entry name" value="KH_dom_type_1"/>
</dbReference>
<dbReference type="InterPro" id="IPR020568">
    <property type="entry name" value="Ribosomal_Su5_D2-typ_SF"/>
</dbReference>
<keyword evidence="8 9" id="KW-0694">RNA-binding</keyword>
<dbReference type="RefSeq" id="WP_107562395.1">
    <property type="nucleotide sequence ID" value="NZ_NVQC01000022.1"/>
</dbReference>
<dbReference type="InterPro" id="IPR012162">
    <property type="entry name" value="PNPase"/>
</dbReference>
<dbReference type="GO" id="GO:0003723">
    <property type="term" value="F:RNA binding"/>
    <property type="evidence" value="ECO:0007669"/>
    <property type="project" value="UniProtKB-UniRule"/>
</dbReference>
<evidence type="ECO:0000256" key="7">
    <source>
        <dbReference type="ARBA" id="ARBA00022842"/>
    </source>
</evidence>
<name>A0A2T4TX32_9BACT</name>
<proteinExistence type="inferred from homology"/>
<feature type="binding site" evidence="9">
    <location>
        <position position="489"/>
    </location>
    <ligand>
        <name>Mg(2+)</name>
        <dbReference type="ChEBI" id="CHEBI:18420"/>
    </ligand>
</feature>
<dbReference type="InterPro" id="IPR001247">
    <property type="entry name" value="ExoRNase_PH_dom1"/>
</dbReference>
<dbReference type="Pfam" id="PF03726">
    <property type="entry name" value="PNPase"/>
    <property type="match status" value="1"/>
</dbReference>
<dbReference type="SUPFAM" id="SSF55666">
    <property type="entry name" value="Ribonuclease PH domain 2-like"/>
    <property type="match status" value="2"/>
</dbReference>
<comment type="cofactor">
    <cofactor evidence="9">
        <name>Mg(2+)</name>
        <dbReference type="ChEBI" id="CHEBI:18420"/>
    </cofactor>
</comment>
<dbReference type="InterPro" id="IPR036456">
    <property type="entry name" value="PNPase_PH_RNA-bd_sf"/>
</dbReference>
<dbReference type="InterPro" id="IPR036612">
    <property type="entry name" value="KH_dom_type_1_sf"/>
</dbReference>
<dbReference type="FunFam" id="3.30.230.70:FF:000002">
    <property type="entry name" value="Polyribonucleotide nucleotidyltransferase"/>
    <property type="match status" value="1"/>
</dbReference>
<evidence type="ECO:0000256" key="8">
    <source>
        <dbReference type="ARBA" id="ARBA00022884"/>
    </source>
</evidence>
<dbReference type="GO" id="GO:0005829">
    <property type="term" value="C:cytosol"/>
    <property type="evidence" value="ECO:0007669"/>
    <property type="project" value="UniProtKB-ARBA"/>
</dbReference>
<evidence type="ECO:0000313" key="11">
    <source>
        <dbReference type="EMBL" id="PTL35673.1"/>
    </source>
</evidence>
<comment type="subcellular location">
    <subcellularLocation>
        <location evidence="1 9">Cytoplasm</location>
    </subcellularLocation>
</comment>
<dbReference type="HAMAP" id="MF_01595">
    <property type="entry name" value="PNPase"/>
    <property type="match status" value="1"/>
</dbReference>
<dbReference type="Pfam" id="PF03725">
    <property type="entry name" value="RNase_PH_C"/>
    <property type="match status" value="1"/>
</dbReference>
<evidence type="ECO:0000256" key="3">
    <source>
        <dbReference type="ARBA" id="ARBA00022490"/>
    </source>
</evidence>
<accession>A0A2T4TX32</accession>
<dbReference type="Pfam" id="PF01138">
    <property type="entry name" value="RNase_PH"/>
    <property type="match status" value="2"/>
</dbReference>
<keyword evidence="6 9" id="KW-0479">Metal-binding</keyword>
<dbReference type="SUPFAM" id="SSF54211">
    <property type="entry name" value="Ribosomal protein S5 domain 2-like"/>
    <property type="match status" value="2"/>
</dbReference>
<dbReference type="SMART" id="SM00316">
    <property type="entry name" value="S1"/>
    <property type="match status" value="1"/>
</dbReference>
<protein>
    <recommendedName>
        <fullName evidence="9">Polyribonucleotide nucleotidyltransferase</fullName>
        <ecNumber evidence="9">2.7.7.8</ecNumber>
    </recommendedName>
    <alternativeName>
        <fullName evidence="9">Polynucleotide phosphorylase</fullName>
        <shortName evidence="9">PNPase</shortName>
    </alternativeName>
</protein>
<dbReference type="Gene3D" id="3.30.1370.10">
    <property type="entry name" value="K Homology domain, type 1"/>
    <property type="match status" value="1"/>
</dbReference>
<reference evidence="12" key="2">
    <citation type="journal article" date="2018" name="Environ. Microbiol.">
        <title>Bloom of a denitrifying methanotroph, 'Candidatus Methylomirabilis limnetica', in a deep stratified lake.</title>
        <authorList>
            <person name="Graf J.S."/>
            <person name="Mayr M.J."/>
            <person name="Marchant H.K."/>
            <person name="Tienken D."/>
            <person name="Hach P.F."/>
            <person name="Brand A."/>
            <person name="Schubert C.J."/>
            <person name="Kuypers M.M."/>
            <person name="Milucka J."/>
        </authorList>
    </citation>
    <scope>NUCLEOTIDE SEQUENCE [LARGE SCALE GENOMIC DNA]</scope>
    <source>
        <strain evidence="12">Zug</strain>
    </source>
</reference>
<comment type="similarity">
    <text evidence="2 9">Belongs to the polyribonucleotide nucleotidyltransferase family.</text>
</comment>
<evidence type="ECO:0000256" key="4">
    <source>
        <dbReference type="ARBA" id="ARBA00022679"/>
    </source>
</evidence>